<accession>A0ABP8K9R2</accession>
<dbReference type="EMBL" id="BAABHB010000003">
    <property type="protein sequence ID" value="GAA4402696.1"/>
    <property type="molecule type" value="Genomic_DNA"/>
</dbReference>
<organism evidence="1 2">
    <name type="scientific">Nibrella viscosa</name>
    <dbReference type="NCBI Taxonomy" id="1084524"/>
    <lineage>
        <taxon>Bacteria</taxon>
        <taxon>Pseudomonadati</taxon>
        <taxon>Bacteroidota</taxon>
        <taxon>Cytophagia</taxon>
        <taxon>Cytophagales</taxon>
        <taxon>Spirosomataceae</taxon>
        <taxon>Nibrella</taxon>
    </lineage>
</organism>
<reference evidence="2" key="1">
    <citation type="journal article" date="2019" name="Int. J. Syst. Evol. Microbiol.">
        <title>The Global Catalogue of Microorganisms (GCM) 10K type strain sequencing project: providing services to taxonomists for standard genome sequencing and annotation.</title>
        <authorList>
            <consortium name="The Broad Institute Genomics Platform"/>
            <consortium name="The Broad Institute Genome Sequencing Center for Infectious Disease"/>
            <person name="Wu L."/>
            <person name="Ma J."/>
        </authorList>
    </citation>
    <scope>NUCLEOTIDE SEQUENCE [LARGE SCALE GENOMIC DNA]</scope>
    <source>
        <strain evidence="2">JCM 17925</strain>
    </source>
</reference>
<comment type="caution">
    <text evidence="1">The sequence shown here is derived from an EMBL/GenBank/DDBJ whole genome shotgun (WGS) entry which is preliminary data.</text>
</comment>
<name>A0ABP8K9R2_9BACT</name>
<evidence type="ECO:0000313" key="2">
    <source>
        <dbReference type="Proteomes" id="UP001500936"/>
    </source>
</evidence>
<sequence length="73" mass="7803">MNDLFLVRAINEGLQNQQTSLVDAVVQAHKTGNVVVHSNSGNYWVVSLANALVLVEAGYSIASLPEAPVQVNK</sequence>
<dbReference type="RefSeq" id="WP_345266170.1">
    <property type="nucleotide sequence ID" value="NZ_BAABHB010000003.1"/>
</dbReference>
<proteinExistence type="predicted"/>
<gene>
    <name evidence="1" type="ORF">GCM10023187_18030</name>
</gene>
<protein>
    <submittedName>
        <fullName evidence="1">Uncharacterized protein</fullName>
    </submittedName>
</protein>
<dbReference type="Proteomes" id="UP001500936">
    <property type="component" value="Unassembled WGS sequence"/>
</dbReference>
<evidence type="ECO:0000313" key="1">
    <source>
        <dbReference type="EMBL" id="GAA4402696.1"/>
    </source>
</evidence>
<keyword evidence="2" id="KW-1185">Reference proteome</keyword>